<gene>
    <name evidence="1" type="ORF">RF11_05732</name>
</gene>
<organism evidence="1 2">
    <name type="scientific">Thelohanellus kitauei</name>
    <name type="common">Myxosporean</name>
    <dbReference type="NCBI Taxonomy" id="669202"/>
    <lineage>
        <taxon>Eukaryota</taxon>
        <taxon>Metazoa</taxon>
        <taxon>Cnidaria</taxon>
        <taxon>Myxozoa</taxon>
        <taxon>Myxosporea</taxon>
        <taxon>Bivalvulida</taxon>
        <taxon>Platysporina</taxon>
        <taxon>Myxobolidae</taxon>
        <taxon>Thelohanellus</taxon>
    </lineage>
</organism>
<sequence>MCKHLTVVMEMYNFYKDNNLIFDAFNEEIEDWDNYISRFELKLKVNALRDISPRVNALKSDFLVSSFTAGHFQLLREQGDVCQAMASRYRKKRNPFVERREFYKCVKREDEDLRSFDARLRMESFHCHYGPTLCSMLQDPFIIGLNDTEVQAKLLGQFLELIKTLNDTAELSLKANSNQAAEVISSEIADVRNLSRCTAFQGICLRCRRDGYHEKGKICPAANSACYLCNAM</sequence>
<evidence type="ECO:0000313" key="1">
    <source>
        <dbReference type="EMBL" id="KII61839.1"/>
    </source>
</evidence>
<evidence type="ECO:0000313" key="2">
    <source>
        <dbReference type="Proteomes" id="UP000031668"/>
    </source>
</evidence>
<dbReference type="AlphaFoldDB" id="A0A0C2MBW7"/>
<dbReference type="Proteomes" id="UP000031668">
    <property type="component" value="Unassembled WGS sequence"/>
</dbReference>
<dbReference type="OrthoDB" id="5973823at2759"/>
<accession>A0A0C2MBW7</accession>
<protein>
    <recommendedName>
        <fullName evidence="3">Retrotransposon gag domain-containing protein</fullName>
    </recommendedName>
</protein>
<reference evidence="1 2" key="1">
    <citation type="journal article" date="2014" name="Genome Biol. Evol.">
        <title>The genome of the myxosporean Thelohanellus kitauei shows adaptations to nutrient acquisition within its fish host.</title>
        <authorList>
            <person name="Yang Y."/>
            <person name="Xiong J."/>
            <person name="Zhou Z."/>
            <person name="Huo F."/>
            <person name="Miao W."/>
            <person name="Ran C."/>
            <person name="Liu Y."/>
            <person name="Zhang J."/>
            <person name="Feng J."/>
            <person name="Wang M."/>
            <person name="Wang M."/>
            <person name="Wang L."/>
            <person name="Yao B."/>
        </authorList>
    </citation>
    <scope>NUCLEOTIDE SEQUENCE [LARGE SCALE GENOMIC DNA]</scope>
    <source>
        <strain evidence="1">Wuqing</strain>
    </source>
</reference>
<evidence type="ECO:0008006" key="3">
    <source>
        <dbReference type="Google" id="ProtNLM"/>
    </source>
</evidence>
<name>A0A0C2MBW7_THEKT</name>
<comment type="caution">
    <text evidence="1">The sequence shown here is derived from an EMBL/GenBank/DDBJ whole genome shotgun (WGS) entry which is preliminary data.</text>
</comment>
<keyword evidence="2" id="KW-1185">Reference proteome</keyword>
<proteinExistence type="predicted"/>
<dbReference type="EMBL" id="JWZT01005228">
    <property type="protein sequence ID" value="KII61839.1"/>
    <property type="molecule type" value="Genomic_DNA"/>
</dbReference>